<keyword evidence="4" id="KW-0732">Signal</keyword>
<dbReference type="SMART" id="SM00020">
    <property type="entry name" value="Tryp_SPc"/>
    <property type="match status" value="1"/>
</dbReference>
<dbReference type="PANTHER" id="PTHR24276:SF98">
    <property type="entry name" value="FI18310P1-RELATED"/>
    <property type="match status" value="1"/>
</dbReference>
<organism evidence="6 7">
    <name type="scientific">Corynebacterium phocae</name>
    <dbReference type="NCBI Taxonomy" id="161895"/>
    <lineage>
        <taxon>Bacteria</taxon>
        <taxon>Bacillati</taxon>
        <taxon>Actinomycetota</taxon>
        <taxon>Actinomycetes</taxon>
        <taxon>Mycobacteriales</taxon>
        <taxon>Corynebacteriaceae</taxon>
        <taxon>Corynebacterium</taxon>
    </lineage>
</organism>
<dbReference type="InterPro" id="IPR001254">
    <property type="entry name" value="Trypsin_dom"/>
</dbReference>
<dbReference type="SUPFAM" id="SSF50494">
    <property type="entry name" value="Trypsin-like serine proteases"/>
    <property type="match status" value="1"/>
</dbReference>
<keyword evidence="2" id="KW-1015">Disulfide bond</keyword>
<dbReference type="InterPro" id="IPR001314">
    <property type="entry name" value="Peptidase_S1A"/>
</dbReference>
<feature type="signal peptide" evidence="4">
    <location>
        <begin position="1"/>
        <end position="27"/>
    </location>
</feature>
<protein>
    <recommendedName>
        <fullName evidence="5">Peptidase S1 domain-containing protein</fullName>
    </recommendedName>
</protein>
<dbReference type="PANTHER" id="PTHR24276">
    <property type="entry name" value="POLYSERASE-RELATED"/>
    <property type="match status" value="1"/>
</dbReference>
<dbReference type="PRINTS" id="PR00722">
    <property type="entry name" value="CHYMOTRYPSIN"/>
</dbReference>
<gene>
    <name evidence="6" type="ORF">CPHO_03965</name>
</gene>
<dbReference type="AlphaFoldDB" id="A0A1L7D2H3"/>
<feature type="domain" description="Peptidase S1" evidence="5">
    <location>
        <begin position="28"/>
        <end position="222"/>
    </location>
</feature>
<dbReference type="KEGG" id="cpho:CPHO_03965"/>
<reference evidence="6 7" key="1">
    <citation type="submission" date="2014-08" db="EMBL/GenBank/DDBJ databases">
        <title>Complete genome sequence of Corynebacterium phocae M408/89/1(T)(=DSM 44612(T)), isolated from the common seal (Phoca vitulina).</title>
        <authorList>
            <person name="Ruckert C."/>
            <person name="Albersmeier A."/>
            <person name="Winkler A."/>
            <person name="Kalinowski J."/>
        </authorList>
    </citation>
    <scope>NUCLEOTIDE SEQUENCE [LARGE SCALE GENOMIC DNA]</scope>
    <source>
        <strain evidence="6 7">M408/89/1</strain>
    </source>
</reference>
<dbReference type="GO" id="GO:0004252">
    <property type="term" value="F:serine-type endopeptidase activity"/>
    <property type="evidence" value="ECO:0007669"/>
    <property type="project" value="InterPro"/>
</dbReference>
<proteinExistence type="inferred from homology"/>
<dbReference type="Gene3D" id="2.40.10.10">
    <property type="entry name" value="Trypsin-like serine proteases"/>
    <property type="match status" value="2"/>
</dbReference>
<keyword evidence="7" id="KW-1185">Reference proteome</keyword>
<evidence type="ECO:0000313" key="6">
    <source>
        <dbReference type="EMBL" id="APT92181.1"/>
    </source>
</evidence>
<evidence type="ECO:0000256" key="1">
    <source>
        <dbReference type="ARBA" id="ARBA00007664"/>
    </source>
</evidence>
<accession>A0A1L7D2H3</accession>
<dbReference type="Proteomes" id="UP000185491">
    <property type="component" value="Chromosome"/>
</dbReference>
<feature type="chain" id="PRO_5012905414" description="Peptidase S1 domain-containing protein" evidence="4">
    <location>
        <begin position="28"/>
        <end position="282"/>
    </location>
</feature>
<feature type="compositionally biased region" description="Pro residues" evidence="3">
    <location>
        <begin position="241"/>
        <end position="259"/>
    </location>
</feature>
<dbReference type="InterPro" id="IPR043504">
    <property type="entry name" value="Peptidase_S1_PA_chymotrypsin"/>
</dbReference>
<dbReference type="EMBL" id="CP009249">
    <property type="protein sequence ID" value="APT92181.1"/>
    <property type="molecule type" value="Genomic_DNA"/>
</dbReference>
<dbReference type="PROSITE" id="PS50240">
    <property type="entry name" value="TRYPSIN_DOM"/>
    <property type="match status" value="1"/>
</dbReference>
<dbReference type="GO" id="GO:0006508">
    <property type="term" value="P:proteolysis"/>
    <property type="evidence" value="ECO:0007669"/>
    <property type="project" value="InterPro"/>
</dbReference>
<sequence>MAVFRSLGAAIGSAALASILAVAPAHGLANGQPVKDDDAQAKAVVSIRGCTATAIAEHWVLTARHCVIEGQGNFPVYIGTEAPNRRQAQGTEAKWAPAGDIVLIKVPEGLGMDSYATLPSEPIKRDEIAQIYGWGVGTGKVLATAQTKTGGTYHFPGTYNDGIMFSVRHLDKALSRPGDSGGPLFYNGAVAGVASAAASIDVPIANFAEVYSQKEWIEEQLATTALPRDLAQPEPETAPSAPAPAKPEPEAAPPAPAPSKPQEHFPHNRTSSAFTTLSSRLF</sequence>
<comment type="similarity">
    <text evidence="1">Belongs to the peptidase S1 family.</text>
</comment>
<dbReference type="InterPro" id="IPR050430">
    <property type="entry name" value="Peptidase_S1"/>
</dbReference>
<dbReference type="Pfam" id="PF00089">
    <property type="entry name" value="Trypsin"/>
    <property type="match status" value="1"/>
</dbReference>
<feature type="region of interest" description="Disordered" evidence="3">
    <location>
        <begin position="230"/>
        <end position="282"/>
    </location>
</feature>
<evidence type="ECO:0000313" key="7">
    <source>
        <dbReference type="Proteomes" id="UP000185491"/>
    </source>
</evidence>
<feature type="compositionally biased region" description="Polar residues" evidence="3">
    <location>
        <begin position="268"/>
        <end position="282"/>
    </location>
</feature>
<name>A0A1L7D2H3_9CORY</name>
<dbReference type="STRING" id="161895.CPHO_03965"/>
<evidence type="ECO:0000256" key="3">
    <source>
        <dbReference type="SAM" id="MobiDB-lite"/>
    </source>
</evidence>
<dbReference type="RefSeq" id="WP_075733400.1">
    <property type="nucleotide sequence ID" value="NZ_CP009249.1"/>
</dbReference>
<evidence type="ECO:0000256" key="2">
    <source>
        <dbReference type="ARBA" id="ARBA00023157"/>
    </source>
</evidence>
<dbReference type="OrthoDB" id="9815928at2"/>
<dbReference type="InterPro" id="IPR009003">
    <property type="entry name" value="Peptidase_S1_PA"/>
</dbReference>
<evidence type="ECO:0000259" key="5">
    <source>
        <dbReference type="PROSITE" id="PS50240"/>
    </source>
</evidence>
<evidence type="ECO:0000256" key="4">
    <source>
        <dbReference type="SAM" id="SignalP"/>
    </source>
</evidence>